<reference evidence="2 3" key="1">
    <citation type="submission" date="2019-08" db="EMBL/GenBank/DDBJ databases">
        <authorList>
            <person name="Herpell B J."/>
        </authorList>
    </citation>
    <scope>NUCLEOTIDE SEQUENCE [LARGE SCALE GENOMIC DNA]</scope>
    <source>
        <strain evidence="3">Msb3</strain>
    </source>
</reference>
<dbReference type="AlphaFoldDB" id="A0A5Q4YVD2"/>
<evidence type="ECO:0000313" key="3">
    <source>
        <dbReference type="Proteomes" id="UP000325811"/>
    </source>
</evidence>
<gene>
    <name evidence="2" type="ORF">PDMSB3_0372</name>
</gene>
<dbReference type="EMBL" id="LR699554">
    <property type="protein sequence ID" value="VVD31675.1"/>
    <property type="molecule type" value="Genomic_DNA"/>
</dbReference>
<sequence length="128" mass="13325">MPDGNPAAGSVLPPAPCAVGVGEVPGAVPINGLTYCVSDASTGGVDEPPPEVDVPPPEGEDGCDPPDDEEGDGALFEPPHAANIKDMAIPTAPFRIFFNMIYPVIKRYPACLAAPNFFYSAAVFKLRQ</sequence>
<protein>
    <submittedName>
        <fullName evidence="2">Uncharacterized protein</fullName>
    </submittedName>
</protein>
<keyword evidence="3" id="KW-1185">Reference proteome</keyword>
<name>A0A5Q4YVD2_9BURK</name>
<dbReference type="Proteomes" id="UP000325811">
    <property type="component" value="Chromosome II"/>
</dbReference>
<dbReference type="KEGG" id="pdio:PDMSB3_0372.1"/>
<evidence type="ECO:0000256" key="1">
    <source>
        <dbReference type="SAM" id="MobiDB-lite"/>
    </source>
</evidence>
<feature type="region of interest" description="Disordered" evidence="1">
    <location>
        <begin position="39"/>
        <end position="75"/>
    </location>
</feature>
<proteinExistence type="predicted"/>
<accession>A0A5Q4YVD2</accession>
<feature type="compositionally biased region" description="Acidic residues" evidence="1">
    <location>
        <begin position="58"/>
        <end position="72"/>
    </location>
</feature>
<organism evidence="2 3">
    <name type="scientific">Paraburkholderia dioscoreae</name>
    <dbReference type="NCBI Taxonomy" id="2604047"/>
    <lineage>
        <taxon>Bacteria</taxon>
        <taxon>Pseudomonadati</taxon>
        <taxon>Pseudomonadota</taxon>
        <taxon>Betaproteobacteria</taxon>
        <taxon>Burkholderiales</taxon>
        <taxon>Burkholderiaceae</taxon>
        <taxon>Paraburkholderia</taxon>
    </lineage>
</organism>
<evidence type="ECO:0000313" key="2">
    <source>
        <dbReference type="EMBL" id="VVD31675.1"/>
    </source>
</evidence>